<evidence type="ECO:0000313" key="6">
    <source>
        <dbReference type="EnsemblMetazoa" id="Aqu2.1.00120_001"/>
    </source>
</evidence>
<dbReference type="AlphaFoldDB" id="A0A1X7SDI5"/>
<keyword evidence="5" id="KW-0472">Membrane</keyword>
<dbReference type="eggNOG" id="KOG0061">
    <property type="taxonomic scope" value="Eukaryota"/>
</dbReference>
<accession>A0A1X7SDI5</accession>
<evidence type="ECO:0000256" key="5">
    <source>
        <dbReference type="ARBA" id="ARBA00023136"/>
    </source>
</evidence>
<dbReference type="Gene3D" id="3.40.50.300">
    <property type="entry name" value="P-loop containing nucleotide triphosphate hydrolases"/>
    <property type="match status" value="1"/>
</dbReference>
<reference evidence="6" key="1">
    <citation type="submission" date="2017-05" db="UniProtKB">
        <authorList>
            <consortium name="EnsemblMetazoa"/>
        </authorList>
    </citation>
    <scope>IDENTIFICATION</scope>
</reference>
<protein>
    <recommendedName>
        <fullName evidence="7">ABC transporter domain-containing protein</fullName>
    </recommendedName>
</protein>
<evidence type="ECO:0000256" key="1">
    <source>
        <dbReference type="ARBA" id="ARBA00004141"/>
    </source>
</evidence>
<keyword evidence="2" id="KW-0813">Transport</keyword>
<sequence length="75" mass="8160">MGTLSVRENLYFSAALRLTNSMKLAEKKRLVEKVIGELGLTGFAGTKVGTEFICGVSGGERKRTNIGMELIIEPQ</sequence>
<dbReference type="InterPro" id="IPR027417">
    <property type="entry name" value="P-loop_NTPase"/>
</dbReference>
<dbReference type="EnsemblMetazoa" id="Aqu2.1.00120_001">
    <property type="protein sequence ID" value="Aqu2.1.00120_001"/>
    <property type="gene ID" value="Aqu2.1.00120"/>
</dbReference>
<dbReference type="OrthoDB" id="66620at2759"/>
<name>A0A1X7SDI5_AMPQE</name>
<keyword evidence="4" id="KW-1133">Transmembrane helix</keyword>
<dbReference type="InParanoid" id="A0A1X7SDI5"/>
<evidence type="ECO:0000256" key="2">
    <source>
        <dbReference type="ARBA" id="ARBA00022448"/>
    </source>
</evidence>
<comment type="subcellular location">
    <subcellularLocation>
        <location evidence="1">Membrane</location>
        <topology evidence="1">Multi-pass membrane protein</topology>
    </subcellularLocation>
</comment>
<keyword evidence="3" id="KW-0812">Transmembrane</keyword>
<dbReference type="GO" id="GO:0042626">
    <property type="term" value="F:ATPase-coupled transmembrane transporter activity"/>
    <property type="evidence" value="ECO:0007669"/>
    <property type="project" value="TreeGrafter"/>
</dbReference>
<evidence type="ECO:0000256" key="3">
    <source>
        <dbReference type="ARBA" id="ARBA00022692"/>
    </source>
</evidence>
<dbReference type="STRING" id="400682.A0A1X7SDI5"/>
<dbReference type="PANTHER" id="PTHR48041:SF116">
    <property type="entry name" value="PROTEIN BROWN"/>
    <property type="match status" value="1"/>
</dbReference>
<evidence type="ECO:0000256" key="4">
    <source>
        <dbReference type="ARBA" id="ARBA00022989"/>
    </source>
</evidence>
<proteinExistence type="predicted"/>
<dbReference type="PANTHER" id="PTHR48041">
    <property type="entry name" value="ABC TRANSPORTER G FAMILY MEMBER 28"/>
    <property type="match status" value="1"/>
</dbReference>
<evidence type="ECO:0008006" key="7">
    <source>
        <dbReference type="Google" id="ProtNLM"/>
    </source>
</evidence>
<dbReference type="InterPro" id="IPR050352">
    <property type="entry name" value="ABCG_transporters"/>
</dbReference>
<dbReference type="SUPFAM" id="SSF52540">
    <property type="entry name" value="P-loop containing nucleoside triphosphate hydrolases"/>
    <property type="match status" value="1"/>
</dbReference>
<dbReference type="GO" id="GO:0005886">
    <property type="term" value="C:plasma membrane"/>
    <property type="evidence" value="ECO:0007669"/>
    <property type="project" value="TreeGrafter"/>
</dbReference>
<organism evidence="6">
    <name type="scientific">Amphimedon queenslandica</name>
    <name type="common">Sponge</name>
    <dbReference type="NCBI Taxonomy" id="400682"/>
    <lineage>
        <taxon>Eukaryota</taxon>
        <taxon>Metazoa</taxon>
        <taxon>Porifera</taxon>
        <taxon>Demospongiae</taxon>
        <taxon>Heteroscleromorpha</taxon>
        <taxon>Haplosclerida</taxon>
        <taxon>Niphatidae</taxon>
        <taxon>Amphimedon</taxon>
    </lineage>
</organism>